<dbReference type="AlphaFoldDB" id="A0A1I3XNN1"/>
<dbReference type="InterPro" id="IPR045641">
    <property type="entry name" value="SrpI-like"/>
</dbReference>
<feature type="domain" description="Type 2A encapsulin shell protein SrpI-like" evidence="2">
    <location>
        <begin position="2"/>
        <end position="87"/>
    </location>
</feature>
<organism evidence="3 4">
    <name type="scientific">Streptomyces pini</name>
    <dbReference type="NCBI Taxonomy" id="1520580"/>
    <lineage>
        <taxon>Bacteria</taxon>
        <taxon>Bacillati</taxon>
        <taxon>Actinomycetota</taxon>
        <taxon>Actinomycetes</taxon>
        <taxon>Kitasatosporales</taxon>
        <taxon>Streptomycetaceae</taxon>
        <taxon>Streptomyces</taxon>
    </lineage>
</organism>
<dbReference type="InterPro" id="IPR008949">
    <property type="entry name" value="Isoprenoid_synthase_dom_sf"/>
</dbReference>
<dbReference type="Proteomes" id="UP000198928">
    <property type="component" value="Unassembled WGS sequence"/>
</dbReference>
<evidence type="ECO:0000313" key="3">
    <source>
        <dbReference type="EMBL" id="SFK20661.1"/>
    </source>
</evidence>
<accession>A0A1I3XNN1</accession>
<dbReference type="SUPFAM" id="SSF48576">
    <property type="entry name" value="Terpenoid synthases"/>
    <property type="match status" value="1"/>
</dbReference>
<proteinExistence type="predicted"/>
<feature type="region of interest" description="Disordered" evidence="1">
    <location>
        <begin position="211"/>
        <end position="230"/>
    </location>
</feature>
<gene>
    <name evidence="3" type="ORF">SAMN05192584_104241</name>
</gene>
<evidence type="ECO:0000259" key="2">
    <source>
        <dbReference type="Pfam" id="PF19307"/>
    </source>
</evidence>
<dbReference type="EMBL" id="FOSG01000004">
    <property type="protein sequence ID" value="SFK20661.1"/>
    <property type="molecule type" value="Genomic_DNA"/>
</dbReference>
<feature type="region of interest" description="Disordered" evidence="1">
    <location>
        <begin position="171"/>
        <end position="197"/>
    </location>
</feature>
<feature type="compositionally biased region" description="Gly residues" evidence="1">
    <location>
        <begin position="174"/>
        <end position="186"/>
    </location>
</feature>
<reference evidence="4" key="1">
    <citation type="submission" date="2016-10" db="EMBL/GenBank/DDBJ databases">
        <authorList>
            <person name="Varghese N."/>
            <person name="Submissions S."/>
        </authorList>
    </citation>
    <scope>NUCLEOTIDE SEQUENCE [LARGE SCALE GENOMIC DNA]</scope>
    <source>
        <strain evidence="4">PL19</strain>
    </source>
</reference>
<dbReference type="Gene3D" id="1.10.600.10">
    <property type="entry name" value="Farnesyl Diphosphate Synthase"/>
    <property type="match status" value="1"/>
</dbReference>
<keyword evidence="4" id="KW-1185">Reference proteome</keyword>
<sequence>MNARGLYPDHVDLMGNHVPAWRGVPILPCNKIPVTRERTSSVIVMRTGEDDQGVIGLHQTGIPDEYEPGLSVRFMGIDEKAIISYLNGVLVFETFLGCDTQQAADAVNDLITSRLHQFEHTVLTELPPLFAEHGLAPKSCADVLAYAKGLQDWQAGGHEWHMRSSRYMNDASAGGRGVPSPGGAGFPHGPTGPGTSAAGIAAVLGRAREAARAPEPWGGHAWNRAGEASV</sequence>
<name>A0A1I3XNN1_9ACTN</name>
<dbReference type="Pfam" id="PF19307">
    <property type="entry name" value="SrpI-like"/>
    <property type="match status" value="1"/>
</dbReference>
<evidence type="ECO:0000313" key="4">
    <source>
        <dbReference type="Proteomes" id="UP000198928"/>
    </source>
</evidence>
<evidence type="ECO:0000256" key="1">
    <source>
        <dbReference type="SAM" id="MobiDB-lite"/>
    </source>
</evidence>
<protein>
    <recommendedName>
        <fullName evidence="2">Type 2A encapsulin shell protein SrpI-like domain-containing protein</fullName>
    </recommendedName>
</protein>